<protein>
    <submittedName>
        <fullName evidence="2">F-box domain-containing protein</fullName>
    </submittedName>
</protein>
<reference evidence="2" key="1">
    <citation type="submission" date="2020-05" db="EMBL/GenBank/DDBJ databases">
        <title>Mycena genomes resolve the evolution of fungal bioluminescence.</title>
        <authorList>
            <person name="Tsai I.J."/>
        </authorList>
    </citation>
    <scope>NUCLEOTIDE SEQUENCE</scope>
    <source>
        <strain evidence="2">171206Taipei</strain>
    </source>
</reference>
<gene>
    <name evidence="2" type="ORF">MIND_00896400</name>
</gene>
<dbReference type="GeneID" id="59348126"/>
<keyword evidence="3" id="KW-1185">Reference proteome</keyword>
<dbReference type="EMBL" id="JACAZF010000007">
    <property type="protein sequence ID" value="KAF7299464.1"/>
    <property type="molecule type" value="Genomic_DNA"/>
</dbReference>
<sequence>MPKRNESHSDLYSRLLFSKKLGYPLYNPCLSSDHSPARIAAGVQIGDVGVVRRDGSFDPIFNILDSTLNPTTFPDDFQPLAKLSAAQANDIAKQTAYYSNNHKVSTLEERNASLSLEANLSGTGLGLPGGANASIEFTRNSKHQAILVLPEGGSVYEHRALTALEQHARANAQVWYSFVRETLGQKINYGDLYLVTQVRKATSWRRTVGFRSEGDNKVKVGINAAAIGSAAFGLGHKHKIGQVVSEGESASILSTRSYPVKGATETSETVDVASTSSKLAPPENQTIFFSGFKIMVRPNVQGGLVGTAKDISDNKWTDVRRGASSFWSSVMEFLLSCWCLSPSEHKSNRMQTARNHPSDALNNHILDKYPDALAAVTHDCVWAEILQNGEQVPPPPYKQLVERVLQKFKIDSENGMFFTRPEDGRSLDALVQDQAHARQETESFLSSLEEAKTTRSVRTVSFSQSVLLERDRRSIGNIPHTPLESPDDEKDIRDVTNTSEDKQPMPGTYVEPDAGPPVPLKSSSIDKRRPSLSTVAPRSSSFSERSHRRASRSPTSLTPPPLTIPSVTEESNEANPSYFPAAMADSPVDDQATPEAEPDGANLAGPASEAATTHQPEATTHQPEASQARKDSKGHENSWDRLWKGRRFSSLYSK</sequence>
<dbReference type="RefSeq" id="XP_037218852.1">
    <property type="nucleotide sequence ID" value="XM_037365610.1"/>
</dbReference>
<feature type="region of interest" description="Disordered" evidence="1">
    <location>
        <begin position="473"/>
        <end position="642"/>
    </location>
</feature>
<feature type="compositionally biased region" description="Basic and acidic residues" evidence="1">
    <location>
        <begin position="627"/>
        <end position="642"/>
    </location>
</feature>
<dbReference type="AlphaFoldDB" id="A0A8H6SHJ1"/>
<organism evidence="2 3">
    <name type="scientific">Mycena indigotica</name>
    <dbReference type="NCBI Taxonomy" id="2126181"/>
    <lineage>
        <taxon>Eukaryota</taxon>
        <taxon>Fungi</taxon>
        <taxon>Dikarya</taxon>
        <taxon>Basidiomycota</taxon>
        <taxon>Agaricomycotina</taxon>
        <taxon>Agaricomycetes</taxon>
        <taxon>Agaricomycetidae</taxon>
        <taxon>Agaricales</taxon>
        <taxon>Marasmiineae</taxon>
        <taxon>Mycenaceae</taxon>
        <taxon>Mycena</taxon>
    </lineage>
</organism>
<dbReference type="OrthoDB" id="2662290at2759"/>
<evidence type="ECO:0000313" key="2">
    <source>
        <dbReference type="EMBL" id="KAF7299464.1"/>
    </source>
</evidence>
<accession>A0A8H6SHJ1</accession>
<comment type="caution">
    <text evidence="2">The sequence shown here is derived from an EMBL/GenBank/DDBJ whole genome shotgun (WGS) entry which is preliminary data.</text>
</comment>
<evidence type="ECO:0000313" key="3">
    <source>
        <dbReference type="Proteomes" id="UP000636479"/>
    </source>
</evidence>
<feature type="compositionally biased region" description="Basic and acidic residues" evidence="1">
    <location>
        <begin position="490"/>
        <end position="503"/>
    </location>
</feature>
<name>A0A8H6SHJ1_9AGAR</name>
<dbReference type="Proteomes" id="UP000636479">
    <property type="component" value="Unassembled WGS sequence"/>
</dbReference>
<evidence type="ECO:0000256" key="1">
    <source>
        <dbReference type="SAM" id="MobiDB-lite"/>
    </source>
</evidence>
<feature type="compositionally biased region" description="Polar residues" evidence="1">
    <location>
        <begin position="610"/>
        <end position="625"/>
    </location>
</feature>
<proteinExistence type="predicted"/>